<dbReference type="InterPro" id="IPR036318">
    <property type="entry name" value="FAD-bd_PCMH-like_sf"/>
</dbReference>
<evidence type="ECO:0000313" key="9">
    <source>
        <dbReference type="Proteomes" id="UP001396898"/>
    </source>
</evidence>
<evidence type="ECO:0000256" key="1">
    <source>
        <dbReference type="ARBA" id="ARBA00001974"/>
    </source>
</evidence>
<dbReference type="EMBL" id="JAQQWI010000025">
    <property type="protein sequence ID" value="KAK7993065.1"/>
    <property type="molecule type" value="Genomic_DNA"/>
</dbReference>
<evidence type="ECO:0000256" key="2">
    <source>
        <dbReference type="ARBA" id="ARBA00005466"/>
    </source>
</evidence>
<comment type="cofactor">
    <cofactor evidence="1">
        <name>FAD</name>
        <dbReference type="ChEBI" id="CHEBI:57692"/>
    </cofactor>
</comment>
<keyword evidence="6" id="KW-0732">Signal</keyword>
<accession>A0ABR1R078</accession>
<dbReference type="InterPro" id="IPR016169">
    <property type="entry name" value="FAD-bd_PCMH_sub2"/>
</dbReference>
<dbReference type="Gene3D" id="3.30.465.10">
    <property type="match status" value="1"/>
</dbReference>
<dbReference type="InterPro" id="IPR012951">
    <property type="entry name" value="BBE"/>
</dbReference>
<dbReference type="InterPro" id="IPR050416">
    <property type="entry name" value="FAD-linked_Oxidoreductase"/>
</dbReference>
<evidence type="ECO:0000313" key="8">
    <source>
        <dbReference type="EMBL" id="KAK7993065.1"/>
    </source>
</evidence>
<feature type="chain" id="PRO_5047128335" description="FAD-binding PCMH-type domain-containing protein" evidence="6">
    <location>
        <begin position="18"/>
        <end position="479"/>
    </location>
</feature>
<keyword evidence="3" id="KW-0285">Flavoprotein</keyword>
<reference evidence="8 9" key="1">
    <citation type="submission" date="2023-01" db="EMBL/GenBank/DDBJ databases">
        <title>Analysis of 21 Apiospora genomes using comparative genomics revels a genus with tremendous synthesis potential of carbohydrate active enzymes and secondary metabolites.</title>
        <authorList>
            <person name="Sorensen T."/>
        </authorList>
    </citation>
    <scope>NUCLEOTIDE SEQUENCE [LARGE SCALE GENOMIC DNA]</scope>
    <source>
        <strain evidence="8 9">CBS 20057</strain>
    </source>
</reference>
<feature type="signal peptide" evidence="6">
    <location>
        <begin position="1"/>
        <end position="17"/>
    </location>
</feature>
<evidence type="ECO:0000259" key="7">
    <source>
        <dbReference type="PROSITE" id="PS51387"/>
    </source>
</evidence>
<dbReference type="InterPro" id="IPR016166">
    <property type="entry name" value="FAD-bd_PCMH"/>
</dbReference>
<gene>
    <name evidence="8" type="ORF">PG991_016244</name>
</gene>
<dbReference type="PROSITE" id="PS51387">
    <property type="entry name" value="FAD_PCMH"/>
    <property type="match status" value="1"/>
</dbReference>
<dbReference type="PANTHER" id="PTHR42973:SF39">
    <property type="entry name" value="FAD-BINDING PCMH-TYPE DOMAIN-CONTAINING PROTEIN"/>
    <property type="match status" value="1"/>
</dbReference>
<keyword evidence="9" id="KW-1185">Reference proteome</keyword>
<dbReference type="Proteomes" id="UP001396898">
    <property type="component" value="Unassembled WGS sequence"/>
</dbReference>
<dbReference type="PANTHER" id="PTHR42973">
    <property type="entry name" value="BINDING OXIDOREDUCTASE, PUTATIVE (AFU_ORTHOLOGUE AFUA_1G17690)-RELATED"/>
    <property type="match status" value="1"/>
</dbReference>
<protein>
    <recommendedName>
        <fullName evidence="7">FAD-binding PCMH-type domain-containing protein</fullName>
    </recommendedName>
</protein>
<comment type="caution">
    <text evidence="8">The sequence shown here is derived from an EMBL/GenBank/DDBJ whole genome shotgun (WGS) entry which is preliminary data.</text>
</comment>
<evidence type="ECO:0000256" key="3">
    <source>
        <dbReference type="ARBA" id="ARBA00022630"/>
    </source>
</evidence>
<dbReference type="Pfam" id="PF08031">
    <property type="entry name" value="BBE"/>
    <property type="match status" value="1"/>
</dbReference>
<keyword evidence="5" id="KW-0560">Oxidoreductase</keyword>
<dbReference type="Gene3D" id="3.40.462.20">
    <property type="match status" value="1"/>
</dbReference>
<comment type="similarity">
    <text evidence="2">Belongs to the oxygen-dependent FAD-linked oxidoreductase family.</text>
</comment>
<dbReference type="InterPro" id="IPR006094">
    <property type="entry name" value="Oxid_FAD_bind_N"/>
</dbReference>
<evidence type="ECO:0000256" key="5">
    <source>
        <dbReference type="ARBA" id="ARBA00023002"/>
    </source>
</evidence>
<proteinExistence type="inferred from homology"/>
<sequence>MFTRSLVLGSLAAIAHGAALITRGDIDQCLASSGVPHDVKGSADWDVHSAAFNIRIPYIPVAIAVPQNTDHIRQAVLYANYGLGGDDAHLVVDLSSMYDVTFDEETNVATVQAGTRLGHLASVLYEKHGRAVAHGTCPGVGVSGHVGHGGFGFSSHTHGLALDFVVGATVVLASGDVVEASADQNPDLFWAIRGAGSNYGIVASWRLRTIAAPTTLTYFGVSLGWNRGTAAAGLEALERYARHDMPRELNFRVSDYNRGAPGIEGLYYGTDEQMRAAVAPLLAEAAPDARFSLAKTVSWIEAVTHYAFNETIDWTWPSPRENFYSKSLTLKGLNGTSAQNFVDYWFDTANRIPDRTRSWWFQLDVHGGRTSAISQVLNADTAYAHRDKLFIIQFYDRVPDDAAYPSENGFSLLDDWADAVTAPLPASDWGKYINYADANLAQDVAQALYYGENLARLRGLKARCDPDELFWYPQSIRPA</sequence>
<dbReference type="Pfam" id="PF01565">
    <property type="entry name" value="FAD_binding_4"/>
    <property type="match status" value="1"/>
</dbReference>
<keyword evidence="4" id="KW-0274">FAD</keyword>
<dbReference type="SUPFAM" id="SSF56176">
    <property type="entry name" value="FAD-binding/transporter-associated domain-like"/>
    <property type="match status" value="1"/>
</dbReference>
<organism evidence="8 9">
    <name type="scientific">Apiospora marii</name>
    <dbReference type="NCBI Taxonomy" id="335849"/>
    <lineage>
        <taxon>Eukaryota</taxon>
        <taxon>Fungi</taxon>
        <taxon>Dikarya</taxon>
        <taxon>Ascomycota</taxon>
        <taxon>Pezizomycotina</taxon>
        <taxon>Sordariomycetes</taxon>
        <taxon>Xylariomycetidae</taxon>
        <taxon>Amphisphaeriales</taxon>
        <taxon>Apiosporaceae</taxon>
        <taxon>Apiospora</taxon>
    </lineage>
</organism>
<evidence type="ECO:0000256" key="4">
    <source>
        <dbReference type="ARBA" id="ARBA00022827"/>
    </source>
</evidence>
<feature type="domain" description="FAD-binding PCMH-type" evidence="7">
    <location>
        <begin position="32"/>
        <end position="212"/>
    </location>
</feature>
<name>A0ABR1R078_9PEZI</name>
<evidence type="ECO:0000256" key="6">
    <source>
        <dbReference type="SAM" id="SignalP"/>
    </source>
</evidence>